<protein>
    <recommendedName>
        <fullName evidence="2">Small ribosomal subunit protein uS2c</fullName>
    </recommendedName>
    <alternativeName>
        <fullName evidence="3">30S ribosomal protein S2, chloroplastic</fullName>
    </alternativeName>
</protein>
<dbReference type="Pfam" id="PF00318">
    <property type="entry name" value="Ribosomal_S2"/>
    <property type="match status" value="1"/>
</dbReference>
<name>A0A9D3ZE46_9ROSI</name>
<dbReference type="InterPro" id="IPR001865">
    <property type="entry name" value="Ribosomal_uS2"/>
</dbReference>
<proteinExistence type="inferred from homology"/>
<keyword evidence="5" id="KW-1185">Reference proteome</keyword>
<organism evidence="4 5">
    <name type="scientific">Gossypium stocksii</name>
    <dbReference type="NCBI Taxonomy" id="47602"/>
    <lineage>
        <taxon>Eukaryota</taxon>
        <taxon>Viridiplantae</taxon>
        <taxon>Streptophyta</taxon>
        <taxon>Embryophyta</taxon>
        <taxon>Tracheophyta</taxon>
        <taxon>Spermatophyta</taxon>
        <taxon>Magnoliopsida</taxon>
        <taxon>eudicotyledons</taxon>
        <taxon>Gunneridae</taxon>
        <taxon>Pentapetalae</taxon>
        <taxon>rosids</taxon>
        <taxon>malvids</taxon>
        <taxon>Malvales</taxon>
        <taxon>Malvaceae</taxon>
        <taxon>Malvoideae</taxon>
        <taxon>Gossypium</taxon>
    </lineage>
</organism>
<dbReference type="PRINTS" id="PR00395">
    <property type="entry name" value="RIBOSOMALS2"/>
</dbReference>
<evidence type="ECO:0000256" key="3">
    <source>
        <dbReference type="ARBA" id="ARBA00035546"/>
    </source>
</evidence>
<dbReference type="InterPro" id="IPR005706">
    <property type="entry name" value="Ribosomal_uS2_bac/mit/plastid"/>
</dbReference>
<dbReference type="EMBL" id="JAIQCV010000066">
    <property type="protein sequence ID" value="KAH1030231.1"/>
    <property type="molecule type" value="Genomic_DNA"/>
</dbReference>
<dbReference type="PANTHER" id="PTHR12534">
    <property type="entry name" value="30S RIBOSOMAL PROTEIN S2 PROKARYOTIC AND ORGANELLAR"/>
    <property type="match status" value="1"/>
</dbReference>
<dbReference type="AlphaFoldDB" id="A0A9D3ZE46"/>
<comment type="caution">
    <text evidence="4">The sequence shown here is derived from an EMBL/GenBank/DDBJ whole genome shotgun (WGS) entry which is preliminary data.</text>
</comment>
<evidence type="ECO:0000256" key="1">
    <source>
        <dbReference type="ARBA" id="ARBA00006242"/>
    </source>
</evidence>
<comment type="similarity">
    <text evidence="1">Belongs to the universal ribosomal protein uS2 family.</text>
</comment>
<dbReference type="GO" id="GO:0003735">
    <property type="term" value="F:structural constituent of ribosome"/>
    <property type="evidence" value="ECO:0007669"/>
    <property type="project" value="InterPro"/>
</dbReference>
<dbReference type="OrthoDB" id="1304176at2759"/>
<reference evidence="4 5" key="1">
    <citation type="journal article" date="2021" name="Plant Biotechnol. J.">
        <title>Multi-omics assisted identification of the key and species-specific regulatory components of drought-tolerant mechanisms in Gossypium stocksii.</title>
        <authorList>
            <person name="Yu D."/>
            <person name="Ke L."/>
            <person name="Zhang D."/>
            <person name="Wu Y."/>
            <person name="Sun Y."/>
            <person name="Mei J."/>
            <person name="Sun J."/>
            <person name="Sun Y."/>
        </authorList>
    </citation>
    <scope>NUCLEOTIDE SEQUENCE [LARGE SCALE GENOMIC DNA]</scope>
    <source>
        <strain evidence="5">cv. E1</strain>
        <tissue evidence="4">Leaf</tissue>
    </source>
</reference>
<evidence type="ECO:0000256" key="2">
    <source>
        <dbReference type="ARBA" id="ARBA00035155"/>
    </source>
</evidence>
<evidence type="ECO:0000313" key="5">
    <source>
        <dbReference type="Proteomes" id="UP000828251"/>
    </source>
</evidence>
<dbReference type="PANTHER" id="PTHR12534:SF0">
    <property type="entry name" value="SMALL RIBOSOMAL SUBUNIT PROTEIN US2M"/>
    <property type="match status" value="1"/>
</dbReference>
<evidence type="ECO:0000313" key="4">
    <source>
        <dbReference type="EMBL" id="KAH1030231.1"/>
    </source>
</evidence>
<dbReference type="Proteomes" id="UP000828251">
    <property type="component" value="Unassembled WGS sequence"/>
</dbReference>
<dbReference type="GO" id="GO:0006412">
    <property type="term" value="P:translation"/>
    <property type="evidence" value="ECO:0007669"/>
    <property type="project" value="InterPro"/>
</dbReference>
<sequence>MAWLVDKQPIPGRREVQTEMGRRHWNINLEEMLKAGVHFDNGTRKWNPRMVPYISTKRKGIHITNLTRTARFYQKLVI</sequence>
<dbReference type="InterPro" id="IPR023591">
    <property type="entry name" value="Ribosomal_uS2_flav_dom_sf"/>
</dbReference>
<dbReference type="GO" id="GO:0005763">
    <property type="term" value="C:mitochondrial small ribosomal subunit"/>
    <property type="evidence" value="ECO:0007669"/>
    <property type="project" value="TreeGrafter"/>
</dbReference>
<dbReference type="Gene3D" id="3.40.50.10490">
    <property type="entry name" value="Glucose-6-phosphate isomerase like protein, domain 1"/>
    <property type="match status" value="1"/>
</dbReference>
<dbReference type="SUPFAM" id="SSF52313">
    <property type="entry name" value="Ribosomal protein S2"/>
    <property type="match status" value="1"/>
</dbReference>
<accession>A0A9D3ZE46</accession>
<gene>
    <name evidence="4" type="ORF">J1N35_046150</name>
</gene>